<evidence type="ECO:0000313" key="1">
    <source>
        <dbReference type="EMBL" id="TPP62631.1"/>
    </source>
</evidence>
<protein>
    <submittedName>
        <fullName evidence="1">Uncharacterized protein</fullName>
    </submittedName>
</protein>
<dbReference type="Proteomes" id="UP000316759">
    <property type="component" value="Unassembled WGS sequence"/>
</dbReference>
<gene>
    <name evidence="1" type="ORF">FGIG_01555</name>
</gene>
<dbReference type="AlphaFoldDB" id="A0A504YQR7"/>
<name>A0A504YQR7_FASGI</name>
<comment type="caution">
    <text evidence="1">The sequence shown here is derived from an EMBL/GenBank/DDBJ whole genome shotgun (WGS) entry which is preliminary data.</text>
</comment>
<dbReference type="EMBL" id="SUNJ01006591">
    <property type="protein sequence ID" value="TPP62631.1"/>
    <property type="molecule type" value="Genomic_DNA"/>
</dbReference>
<accession>A0A504YQR7</accession>
<evidence type="ECO:0000313" key="2">
    <source>
        <dbReference type="Proteomes" id="UP000316759"/>
    </source>
</evidence>
<reference evidence="1 2" key="1">
    <citation type="submission" date="2019-04" db="EMBL/GenBank/DDBJ databases">
        <title>Annotation for the trematode Fasciola gigantica.</title>
        <authorList>
            <person name="Choi Y.-J."/>
        </authorList>
    </citation>
    <scope>NUCLEOTIDE SEQUENCE [LARGE SCALE GENOMIC DNA]</scope>
    <source>
        <strain evidence="1">Uganda_cow_1</strain>
    </source>
</reference>
<proteinExistence type="predicted"/>
<organism evidence="1 2">
    <name type="scientific">Fasciola gigantica</name>
    <name type="common">Giant liver fluke</name>
    <dbReference type="NCBI Taxonomy" id="46835"/>
    <lineage>
        <taxon>Eukaryota</taxon>
        <taxon>Metazoa</taxon>
        <taxon>Spiralia</taxon>
        <taxon>Lophotrochozoa</taxon>
        <taxon>Platyhelminthes</taxon>
        <taxon>Trematoda</taxon>
        <taxon>Digenea</taxon>
        <taxon>Plagiorchiida</taxon>
        <taxon>Echinostomata</taxon>
        <taxon>Echinostomatoidea</taxon>
        <taxon>Fasciolidae</taxon>
        <taxon>Fasciola</taxon>
    </lineage>
</organism>
<keyword evidence="2" id="KW-1185">Reference proteome</keyword>
<dbReference type="OrthoDB" id="6322824at2759"/>
<sequence length="491" mass="54207">MIKEEVDQQTAGNLAGMLYATDRDDPALECGRLLFGVSENSVKTTILLVDRDSGLVRWNKSDAVRKLPMYITVTVKNPTPFDQLYDTALILVREAKNHFFKKEPSAIKETNPESFQEAAVQKRLRRVKRQDYCSQIKIIITLPNDNTMPVINLFGPTMNDTYMGYIGPVEVNNHGLGMNNFRCVKSVRSQDEFGTTGVDIECHPITISHLGDTYSTDFSFDVLLEVRIKSGVEPDTILNSGFALVHEEYIIVGLLDVVVSPARLPNISLVSCPTETISAGSVTKVSYNVFSPLASGDYMITCSKSCKFSPLLAVTAVHMFITMQNPSVRMTATLPTSELETYRSMDAIVRLEFPANSTQSYYINVELTEGNLAEIGNATICTVGPGLTDFTVGLRLLAEYFRSGLNNVVTRARVYLGLIKNLQSTSTDHYLEFRLGITALGFDLTKASYSVPIILTPYWFGGNGMQIATGFTVNTNTTAQGLNATAKVFYL</sequence>